<gene>
    <name evidence="13" type="ORF">Cadr_000017636</name>
</gene>
<accession>A0A5N4DG76</accession>
<comment type="pathway">
    <text evidence="2">Protein modification; protein glycosylation.</text>
</comment>
<keyword evidence="4 12" id="KW-0328">Glycosyltransferase</keyword>
<protein>
    <recommendedName>
        <fullName evidence="12">Mannosyltransferase</fullName>
        <ecNumber evidence="12">2.4.1.-</ecNumber>
    </recommendedName>
</protein>
<comment type="subcellular location">
    <subcellularLocation>
        <location evidence="1 12">Endoplasmic reticulum membrane</location>
        <topology evidence="1 12">Multi-pass membrane protein</topology>
    </subcellularLocation>
</comment>
<dbReference type="GO" id="GO:0052917">
    <property type="term" value="F:dol-P-Man:Man(7)GlcNAc(2)-PP-Dol alpha-1,6-mannosyltransferase activity"/>
    <property type="evidence" value="ECO:0007669"/>
    <property type="project" value="UniProtKB-EC"/>
</dbReference>
<dbReference type="Proteomes" id="UP000299084">
    <property type="component" value="Unassembled WGS sequence"/>
</dbReference>
<evidence type="ECO:0000256" key="7">
    <source>
        <dbReference type="ARBA" id="ARBA00022824"/>
    </source>
</evidence>
<name>A0A5N4DG76_CAMDR</name>
<evidence type="ECO:0000256" key="6">
    <source>
        <dbReference type="ARBA" id="ARBA00022692"/>
    </source>
</evidence>
<evidence type="ECO:0000256" key="9">
    <source>
        <dbReference type="ARBA" id="ARBA00023136"/>
    </source>
</evidence>
<evidence type="ECO:0000256" key="11">
    <source>
        <dbReference type="ARBA" id="ARBA00048899"/>
    </source>
</evidence>
<dbReference type="InterPro" id="IPR005599">
    <property type="entry name" value="GPI_mannosylTrfase"/>
</dbReference>
<organism evidence="13 14">
    <name type="scientific">Camelus dromedarius</name>
    <name type="common">Dromedary</name>
    <name type="synonym">Arabian camel</name>
    <dbReference type="NCBI Taxonomy" id="9838"/>
    <lineage>
        <taxon>Eukaryota</taxon>
        <taxon>Metazoa</taxon>
        <taxon>Chordata</taxon>
        <taxon>Craniata</taxon>
        <taxon>Vertebrata</taxon>
        <taxon>Euteleostomi</taxon>
        <taxon>Mammalia</taxon>
        <taxon>Eutheria</taxon>
        <taxon>Laurasiatheria</taxon>
        <taxon>Artiodactyla</taxon>
        <taxon>Tylopoda</taxon>
        <taxon>Camelidae</taxon>
        <taxon>Camelus</taxon>
    </lineage>
</organism>
<keyword evidence="7 12" id="KW-0256">Endoplasmic reticulum</keyword>
<feature type="transmembrane region" description="Helical" evidence="12">
    <location>
        <begin position="20"/>
        <end position="42"/>
    </location>
</feature>
<evidence type="ECO:0000256" key="12">
    <source>
        <dbReference type="RuleBase" id="RU363075"/>
    </source>
</evidence>
<comment type="similarity">
    <text evidence="3 12">Belongs to the glycosyltransferase 22 family.</text>
</comment>
<evidence type="ECO:0000256" key="5">
    <source>
        <dbReference type="ARBA" id="ARBA00022679"/>
    </source>
</evidence>
<dbReference type="PANTHER" id="PTHR22760">
    <property type="entry name" value="GLYCOSYLTRANSFERASE"/>
    <property type="match status" value="1"/>
</dbReference>
<sequence>MGTLEGLMLNNYQKSWLYKVGSLLVVGHLMVNAAYSATALYVSHFNYPGGVALQRLHELVPPRTGVVLHIDVAAAQTGVSRFLEVNGAWRYDKREGVQPGSEQMLAYTHLLMEVAPGPLALYRDSHRVLARVPGTTGLSLNLTKLPPFDVNLQTKLVLLERLLRPS</sequence>
<evidence type="ECO:0000256" key="2">
    <source>
        <dbReference type="ARBA" id="ARBA00004922"/>
    </source>
</evidence>
<keyword evidence="8 12" id="KW-1133">Transmembrane helix</keyword>
<evidence type="ECO:0000313" key="13">
    <source>
        <dbReference type="EMBL" id="KAB1270066.1"/>
    </source>
</evidence>
<evidence type="ECO:0000256" key="8">
    <source>
        <dbReference type="ARBA" id="ARBA00022989"/>
    </source>
</evidence>
<evidence type="ECO:0000256" key="3">
    <source>
        <dbReference type="ARBA" id="ARBA00007063"/>
    </source>
</evidence>
<dbReference type="GO" id="GO:0006487">
    <property type="term" value="P:protein N-linked glycosylation"/>
    <property type="evidence" value="ECO:0007669"/>
    <property type="project" value="TreeGrafter"/>
</dbReference>
<dbReference type="PANTHER" id="PTHR22760:SF1">
    <property type="entry name" value="DOL-P-MAN:MAN(7)GLCNAC(2)-PP-DOL ALPHA-1,6-MANNOSYLTRANSFERASE"/>
    <property type="match status" value="1"/>
</dbReference>
<evidence type="ECO:0000256" key="4">
    <source>
        <dbReference type="ARBA" id="ARBA00022676"/>
    </source>
</evidence>
<comment type="caution">
    <text evidence="12">Lacks conserved residue(s) required for the propagation of feature annotation.</text>
</comment>
<comment type="catalytic activity">
    <reaction evidence="11">
        <text>an alpha-D-Man-(1-&gt;2)-alpha-D-Man-(1-&gt;2)-alpha-D-Man-(1-&gt;3)-[alpha-D-Man-(1-&gt;2)-alpha-D-Man-(1-&gt;3)-alpha-D-Man-(1-&gt;6)]-beta-D-Man-(1-&gt;4)-beta-D-GlcNAc-(1-&gt;4)-alpha-D-GlcNAc-diphospho-di-trans,poly-cis-dolichol + a di-trans,poly-cis-dolichyl beta-D-mannosyl phosphate = an alpha-D-Man-(1-&gt;2)-alpha-D-Man-(1-&gt;2)-alpha-D-Man-(1-&gt;3)-[alpha-D-Man-(1-&gt;2)-alpha-D-Man-(1-&gt;3)-[alpha-D-Man-(1-&gt;6)]-alpha-D-Man-(1-&gt;6)]-beta-D-Man-(1-&gt;4)-beta-D-GlcNAc-(1-&gt;4)-alpha-D-GlcNAc-diphospho-di-trans,poly-cis-dolichol + a di-trans,poly-cis-dolichyl phosphate + H(+)</text>
        <dbReference type="Rhea" id="RHEA:29535"/>
        <dbReference type="Rhea" id="RHEA-COMP:19498"/>
        <dbReference type="Rhea" id="RHEA-COMP:19501"/>
        <dbReference type="Rhea" id="RHEA-COMP:19518"/>
        <dbReference type="Rhea" id="RHEA-COMP:19519"/>
        <dbReference type="ChEBI" id="CHEBI:15378"/>
        <dbReference type="ChEBI" id="CHEBI:57683"/>
        <dbReference type="ChEBI" id="CHEBI:58211"/>
        <dbReference type="ChEBI" id="CHEBI:132517"/>
        <dbReference type="ChEBI" id="CHEBI:132519"/>
        <dbReference type="EC" id="2.4.1.260"/>
    </reaction>
    <physiologicalReaction direction="left-to-right" evidence="11">
        <dbReference type="Rhea" id="RHEA:29536"/>
    </physiologicalReaction>
</comment>
<dbReference type="AlphaFoldDB" id="A0A5N4DG76"/>
<evidence type="ECO:0000313" key="14">
    <source>
        <dbReference type="Proteomes" id="UP000299084"/>
    </source>
</evidence>
<comment type="function">
    <text evidence="10">Mannosyltransferase that operates in the biosynthetic pathway of dolichol-linked oligosaccharides, the glycan precursors employed in protein asparagine (N)-glycosylation. The assembly of dolichol-linked oligosaccharides begins on the cytosolic side of the endoplasmic reticulum membrane and finishes in its lumen. The sequential addition of sugars to dolichol pyrophosphate produces dolichol-linked oligosaccharides containing fourteen sugars, including two GlcNAcs, nine mannoses and three glucoses. Once assembled, the oligosaccharide is transferred from the lipid to nascent proteins by oligosaccharyltransferases. In the lumen of the endoplasmic reticulum, adds the eighth mannose residue in an alpha-1,6 linkage onto Man(7)GlcNAc(2)-PP-dolichol to produce Man(8)GlcNAc(2)-PP-dolichol.</text>
</comment>
<evidence type="ECO:0000256" key="10">
    <source>
        <dbReference type="ARBA" id="ARBA00044721"/>
    </source>
</evidence>
<dbReference type="UniPathway" id="UPA00378"/>
<proteinExistence type="inferred from homology"/>
<reference evidence="13 14" key="1">
    <citation type="journal article" date="2019" name="Mol. Ecol. Resour.">
        <title>Improving Illumina assemblies with Hi-C and long reads: an example with the North African dromedary.</title>
        <authorList>
            <person name="Elbers J.P."/>
            <person name="Rogers M.F."/>
            <person name="Perelman P.L."/>
            <person name="Proskuryakova A.A."/>
            <person name="Serdyukova N.A."/>
            <person name="Johnson W.E."/>
            <person name="Horin P."/>
            <person name="Corander J."/>
            <person name="Murphy D."/>
            <person name="Burger P.A."/>
        </authorList>
    </citation>
    <scope>NUCLEOTIDE SEQUENCE [LARGE SCALE GENOMIC DNA]</scope>
    <source>
        <strain evidence="13">Drom800</strain>
        <tissue evidence="13">Blood</tissue>
    </source>
</reference>
<keyword evidence="6 12" id="KW-0812">Transmembrane</keyword>
<keyword evidence="9 12" id="KW-0472">Membrane</keyword>
<keyword evidence="5" id="KW-0808">Transferase</keyword>
<keyword evidence="14" id="KW-1185">Reference proteome</keyword>
<dbReference type="GO" id="GO:0005789">
    <property type="term" value="C:endoplasmic reticulum membrane"/>
    <property type="evidence" value="ECO:0007669"/>
    <property type="project" value="UniProtKB-SubCell"/>
</dbReference>
<comment type="caution">
    <text evidence="13">The sequence shown here is derived from an EMBL/GenBank/DDBJ whole genome shotgun (WGS) entry which is preliminary data.</text>
</comment>
<evidence type="ECO:0000256" key="1">
    <source>
        <dbReference type="ARBA" id="ARBA00004477"/>
    </source>
</evidence>
<dbReference type="EMBL" id="JWIN03000012">
    <property type="protein sequence ID" value="KAB1270066.1"/>
    <property type="molecule type" value="Genomic_DNA"/>
</dbReference>
<dbReference type="EC" id="2.4.1.-" evidence="12"/>